<accession>A0A5C6BNY6</accession>
<evidence type="ECO:0000313" key="9">
    <source>
        <dbReference type="EMBL" id="TWU13402.1"/>
    </source>
</evidence>
<dbReference type="InterPro" id="IPR003362">
    <property type="entry name" value="Bact_transf"/>
</dbReference>
<dbReference type="AlphaFoldDB" id="A0A5C6BNY6"/>
<evidence type="ECO:0000256" key="3">
    <source>
        <dbReference type="ARBA" id="ARBA00022679"/>
    </source>
</evidence>
<dbReference type="EC" id="2.7.8.31" evidence="9"/>
<evidence type="ECO:0000256" key="1">
    <source>
        <dbReference type="ARBA" id="ARBA00004141"/>
    </source>
</evidence>
<keyword evidence="4 7" id="KW-0812">Transmembrane</keyword>
<dbReference type="NCBIfam" id="TIGR03025">
    <property type="entry name" value="EPS_sugtrans"/>
    <property type="match status" value="1"/>
</dbReference>
<keyword evidence="6 7" id="KW-0472">Membrane</keyword>
<keyword evidence="10" id="KW-1185">Reference proteome</keyword>
<feature type="domain" description="Bacterial sugar transferase" evidence="8">
    <location>
        <begin position="53"/>
        <end position="234"/>
    </location>
</feature>
<sequence>MRNNTTKIVRDSKRRVLSNHFSGTLVVEGAPSDKFRIDSLSYPDVKAMSLMAKRVSDFTWSLVLLILLAIPMLIIAVLVKLTSPGPIIYKQTRIGRGGREFELYKFRSMSVDAEQKTGPVWAAKNDLRPTRVGHFLRRFSLDELPQFINVLRGEMSLVGPRPERPHFVDKFTQEIPEYHLRHQMLPGLTGWAQVCGWRGDTSLRKRLECDLDYINAWSLKRDVYICLMTPWELLRGESCDR</sequence>
<evidence type="ECO:0000256" key="2">
    <source>
        <dbReference type="ARBA" id="ARBA00006464"/>
    </source>
</evidence>
<protein>
    <submittedName>
        <fullName evidence="9">UDP-glucose:undecaprenyl-phosphate glucose-1-phosphate transferase</fullName>
        <ecNumber evidence="9">2.7.8.31</ecNumber>
    </submittedName>
</protein>
<evidence type="ECO:0000313" key="10">
    <source>
        <dbReference type="Proteomes" id="UP000320735"/>
    </source>
</evidence>
<dbReference type="GO" id="GO:0016020">
    <property type="term" value="C:membrane"/>
    <property type="evidence" value="ECO:0007669"/>
    <property type="project" value="UniProtKB-SubCell"/>
</dbReference>
<dbReference type="Proteomes" id="UP000320735">
    <property type="component" value="Unassembled WGS sequence"/>
</dbReference>
<dbReference type="InterPro" id="IPR017475">
    <property type="entry name" value="EPS_sugar_tfrase"/>
</dbReference>
<evidence type="ECO:0000256" key="7">
    <source>
        <dbReference type="SAM" id="Phobius"/>
    </source>
</evidence>
<name>A0A5C6BNY6_9PLAN</name>
<dbReference type="Pfam" id="PF02397">
    <property type="entry name" value="Bac_transf"/>
    <property type="match status" value="1"/>
</dbReference>
<keyword evidence="3 9" id="KW-0808">Transferase</keyword>
<comment type="similarity">
    <text evidence="2">Belongs to the bacterial sugar transferase family.</text>
</comment>
<dbReference type="RefSeq" id="WP_146370731.1">
    <property type="nucleotide sequence ID" value="NZ_SJPP01000001.1"/>
</dbReference>
<evidence type="ECO:0000256" key="5">
    <source>
        <dbReference type="ARBA" id="ARBA00022989"/>
    </source>
</evidence>
<proteinExistence type="inferred from homology"/>
<evidence type="ECO:0000256" key="6">
    <source>
        <dbReference type="ARBA" id="ARBA00023136"/>
    </source>
</evidence>
<dbReference type="OrthoDB" id="9766874at2"/>
<evidence type="ECO:0000259" key="8">
    <source>
        <dbReference type="Pfam" id="PF02397"/>
    </source>
</evidence>
<keyword evidence="5 7" id="KW-1133">Transmembrane helix</keyword>
<dbReference type="GO" id="GO:0089702">
    <property type="term" value="F:undecaprenyl-phosphate glucose phosphotransferase activity"/>
    <property type="evidence" value="ECO:0007669"/>
    <property type="project" value="UniProtKB-EC"/>
</dbReference>
<comment type="subcellular location">
    <subcellularLocation>
        <location evidence="1">Membrane</location>
        <topology evidence="1">Multi-pass membrane protein</topology>
    </subcellularLocation>
</comment>
<dbReference type="PANTHER" id="PTHR30576:SF0">
    <property type="entry name" value="UNDECAPRENYL-PHOSPHATE N-ACETYLGALACTOSAMINYL 1-PHOSPHATE TRANSFERASE-RELATED"/>
    <property type="match status" value="1"/>
</dbReference>
<feature type="transmembrane region" description="Helical" evidence="7">
    <location>
        <begin position="58"/>
        <end position="79"/>
    </location>
</feature>
<dbReference type="PANTHER" id="PTHR30576">
    <property type="entry name" value="COLANIC BIOSYNTHESIS UDP-GLUCOSE LIPID CARRIER TRANSFERASE"/>
    <property type="match status" value="1"/>
</dbReference>
<dbReference type="EMBL" id="SJPP01000001">
    <property type="protein sequence ID" value="TWU13402.1"/>
    <property type="molecule type" value="Genomic_DNA"/>
</dbReference>
<reference evidence="9 10" key="1">
    <citation type="submission" date="2019-02" db="EMBL/GenBank/DDBJ databases">
        <title>Deep-cultivation of Planctomycetes and their phenomic and genomic characterization uncovers novel biology.</title>
        <authorList>
            <person name="Wiegand S."/>
            <person name="Jogler M."/>
            <person name="Boedeker C."/>
            <person name="Pinto D."/>
            <person name="Vollmers J."/>
            <person name="Rivas-Marin E."/>
            <person name="Kohn T."/>
            <person name="Peeters S.H."/>
            <person name="Heuer A."/>
            <person name="Rast P."/>
            <person name="Oberbeckmann S."/>
            <person name="Bunk B."/>
            <person name="Jeske O."/>
            <person name="Meyerdierks A."/>
            <person name="Storesund J.E."/>
            <person name="Kallscheuer N."/>
            <person name="Luecker S."/>
            <person name="Lage O.M."/>
            <person name="Pohl T."/>
            <person name="Merkel B.J."/>
            <person name="Hornburger P."/>
            <person name="Mueller R.-W."/>
            <person name="Bruemmer F."/>
            <person name="Labrenz M."/>
            <person name="Spormann A.M."/>
            <person name="Op Den Camp H."/>
            <person name="Overmann J."/>
            <person name="Amann R."/>
            <person name="Jetten M.S.M."/>
            <person name="Mascher T."/>
            <person name="Medema M.H."/>
            <person name="Devos D.P."/>
            <person name="Kaster A.-K."/>
            <person name="Ovreas L."/>
            <person name="Rohde M."/>
            <person name="Galperin M.Y."/>
            <person name="Jogler C."/>
        </authorList>
    </citation>
    <scope>NUCLEOTIDE SEQUENCE [LARGE SCALE GENOMIC DNA]</scope>
    <source>
        <strain evidence="9 10">CA54</strain>
    </source>
</reference>
<gene>
    <name evidence="9" type="primary">wcaJ_2</name>
    <name evidence="9" type="ORF">CA54_22370</name>
</gene>
<organism evidence="9 10">
    <name type="scientific">Symmachiella macrocystis</name>
    <dbReference type="NCBI Taxonomy" id="2527985"/>
    <lineage>
        <taxon>Bacteria</taxon>
        <taxon>Pseudomonadati</taxon>
        <taxon>Planctomycetota</taxon>
        <taxon>Planctomycetia</taxon>
        <taxon>Planctomycetales</taxon>
        <taxon>Planctomycetaceae</taxon>
        <taxon>Symmachiella</taxon>
    </lineage>
</organism>
<comment type="caution">
    <text evidence="9">The sequence shown here is derived from an EMBL/GenBank/DDBJ whole genome shotgun (WGS) entry which is preliminary data.</text>
</comment>
<evidence type="ECO:0000256" key="4">
    <source>
        <dbReference type="ARBA" id="ARBA00022692"/>
    </source>
</evidence>